<dbReference type="GO" id="GO:0030674">
    <property type="term" value="F:protein-macromolecule adaptor activity"/>
    <property type="evidence" value="ECO:0007669"/>
    <property type="project" value="UniProtKB-UniRule"/>
</dbReference>
<dbReference type="HOGENOM" id="CLU_071496_2_0_9"/>
<evidence type="ECO:0000313" key="3">
    <source>
        <dbReference type="EMBL" id="AEV95057.1"/>
    </source>
</evidence>
<reference evidence="3 4" key="1">
    <citation type="journal article" date="2012" name="J. Bacteriol.">
        <title>Complete Genome Sequence of the Beer Spoilage Organism Pediococcus claussenii ATCC BAA-344T.</title>
        <authorList>
            <person name="Pittet V."/>
            <person name="Abegunde T."/>
            <person name="Marfleet T."/>
            <person name="Haakensen M."/>
            <person name="Morrow K."/>
            <person name="Jayaprakash T."/>
            <person name="Schroeder K."/>
            <person name="Trost B."/>
            <person name="Byrns S."/>
            <person name="Bergsveinson J."/>
            <person name="Kusalik A."/>
            <person name="Ziola B."/>
        </authorList>
    </citation>
    <scope>NUCLEOTIDE SEQUENCE [LARGE SCALE GENOMIC DNA]</scope>
    <source>
        <strain evidence="3 4">ATCC BAA-344</strain>
    </source>
</reference>
<dbReference type="eggNOG" id="COG4862">
    <property type="taxonomic scope" value="Bacteria"/>
</dbReference>
<comment type="function">
    <text evidence="2">Enables the recognition and targeting of unfolded and aggregated proteins to the ClpC protease or to other proteins involved in proteolysis.</text>
</comment>
<dbReference type="Proteomes" id="UP000005444">
    <property type="component" value="Chromosome"/>
</dbReference>
<organism evidence="3 4">
    <name type="scientific">Pediococcus claussenii (strain ATCC BAA-344 / DSM 14800 / JCM 18046 / KCTC 3811 / LMG 21948 / P06)</name>
    <dbReference type="NCBI Taxonomy" id="701521"/>
    <lineage>
        <taxon>Bacteria</taxon>
        <taxon>Bacillati</taxon>
        <taxon>Bacillota</taxon>
        <taxon>Bacilli</taxon>
        <taxon>Lactobacillales</taxon>
        <taxon>Lactobacillaceae</taxon>
        <taxon>Pediococcus</taxon>
    </lineage>
</organism>
<dbReference type="PANTHER" id="PTHR39161:SF1">
    <property type="entry name" value="ADAPTER PROTEIN MECA 1"/>
    <property type="match status" value="1"/>
</dbReference>
<comment type="similarity">
    <text evidence="1 2">Belongs to the MecA family.</text>
</comment>
<protein>
    <recommendedName>
        <fullName evidence="2">Adapter protein MecA</fullName>
    </recommendedName>
</protein>
<evidence type="ECO:0000313" key="4">
    <source>
        <dbReference type="Proteomes" id="UP000005444"/>
    </source>
</evidence>
<dbReference type="PANTHER" id="PTHR39161">
    <property type="entry name" value="ADAPTER PROTEIN MECA"/>
    <property type="match status" value="1"/>
</dbReference>
<name>G8PCS2_PEDCP</name>
<dbReference type="AlphaFoldDB" id="G8PCS2"/>
<dbReference type="Gene3D" id="3.30.70.1950">
    <property type="match status" value="1"/>
</dbReference>
<dbReference type="PATRIC" id="fig|701521.8.peg.735"/>
<dbReference type="HAMAP" id="MF_01124">
    <property type="entry name" value="MecA"/>
    <property type="match status" value="1"/>
</dbReference>
<sequence>MEMERINDDTIRVTIGPDDLTERGITFLDLLGNHKEIEDFFYSILEEVDKDHQFTNNEAVTFQVLPNNNGMELYISKNPAESIDAIIKADNKKETSNVELDKVSDFLKHKLAEPDAQGEVDNMGDDPADLDSYTEDKQIESFILKLPDFESLPKIAAVFSNNGIESILYKYNGVYYLEITFYMHNEGLSNDAVQNEMALAYEYADPANVSKDFLLEHGKVIIEAAAFETARHFFN</sequence>
<dbReference type="KEGG" id="pce:PECL_783"/>
<dbReference type="Pfam" id="PF05389">
    <property type="entry name" value="MecA"/>
    <property type="match status" value="1"/>
</dbReference>
<accession>G8PCS2</accession>
<dbReference type="PIRSF" id="PIRSF029008">
    <property type="entry name" value="MecA"/>
    <property type="match status" value="1"/>
</dbReference>
<gene>
    <name evidence="2" type="primary">mecA</name>
    <name evidence="3" type="ordered locus">PECL_783</name>
</gene>
<evidence type="ECO:0000256" key="2">
    <source>
        <dbReference type="HAMAP-Rule" id="MF_01124"/>
    </source>
</evidence>
<proteinExistence type="inferred from homology"/>
<keyword evidence="4" id="KW-1185">Reference proteome</keyword>
<comment type="domain">
    <text evidence="2">The N-terminal domain probably binds unfolded/aggregated proteins; the C-terminal domain interacts with ClpC.</text>
</comment>
<dbReference type="STRING" id="701521.PECL_783"/>
<evidence type="ECO:0000256" key="1">
    <source>
        <dbReference type="ARBA" id="ARBA00005397"/>
    </source>
</evidence>
<dbReference type="InterPro" id="IPR008681">
    <property type="entry name" value="Neg-reg_MecA"/>
</dbReference>
<dbReference type="EMBL" id="CP003137">
    <property type="protein sequence ID" value="AEV95057.1"/>
    <property type="molecule type" value="Genomic_DNA"/>
</dbReference>
<dbReference type="InterPro" id="IPR038471">
    <property type="entry name" value="MecA_C_sf"/>
</dbReference>
<comment type="subunit">
    <text evidence="2">Homodimer.</text>
</comment>
<dbReference type="RefSeq" id="WP_014215254.1">
    <property type="nucleotide sequence ID" value="NC_016605.1"/>
</dbReference>